<dbReference type="Pfam" id="PF06722">
    <property type="entry name" value="EryCIII-like_C"/>
    <property type="match status" value="1"/>
</dbReference>
<evidence type="ECO:0000259" key="4">
    <source>
        <dbReference type="Pfam" id="PF06722"/>
    </source>
</evidence>
<dbReference type="CDD" id="cd03784">
    <property type="entry name" value="GT1_Gtf-like"/>
    <property type="match status" value="1"/>
</dbReference>
<dbReference type="SUPFAM" id="SSF53756">
    <property type="entry name" value="UDP-Glycosyltransferase/glycogen phosphorylase"/>
    <property type="match status" value="1"/>
</dbReference>
<dbReference type="InterPro" id="IPR002213">
    <property type="entry name" value="UDP_glucos_trans"/>
</dbReference>
<feature type="domain" description="Erythromycin biosynthesis protein CIII-like N-terminal" evidence="5">
    <location>
        <begin position="23"/>
        <end position="218"/>
    </location>
</feature>
<dbReference type="EMBL" id="WUTW01000001">
    <property type="protein sequence ID" value="MXQ63023.1"/>
    <property type="molecule type" value="Genomic_DNA"/>
</dbReference>
<dbReference type="GO" id="GO:0016758">
    <property type="term" value="F:hexosyltransferase activity"/>
    <property type="evidence" value="ECO:0007669"/>
    <property type="project" value="UniProtKB-ARBA"/>
</dbReference>
<organism evidence="6 7">
    <name type="scientific">Actinomadura rayongensis</name>
    <dbReference type="NCBI Taxonomy" id="1429076"/>
    <lineage>
        <taxon>Bacteria</taxon>
        <taxon>Bacillati</taxon>
        <taxon>Actinomycetota</taxon>
        <taxon>Actinomycetes</taxon>
        <taxon>Streptosporangiales</taxon>
        <taxon>Thermomonosporaceae</taxon>
        <taxon>Actinomadura</taxon>
    </lineage>
</organism>
<evidence type="ECO:0000313" key="6">
    <source>
        <dbReference type="EMBL" id="MXQ63023.1"/>
    </source>
</evidence>
<evidence type="ECO:0000256" key="1">
    <source>
        <dbReference type="ARBA" id="ARBA00006962"/>
    </source>
</evidence>
<evidence type="ECO:0000256" key="2">
    <source>
        <dbReference type="ARBA" id="ARBA00022676"/>
    </source>
</evidence>
<keyword evidence="7" id="KW-1185">Reference proteome</keyword>
<dbReference type="AlphaFoldDB" id="A0A6I4W0I7"/>
<keyword evidence="2" id="KW-0328">Glycosyltransferase</keyword>
<protein>
    <submittedName>
        <fullName evidence="6">DUF1205 domain-containing protein</fullName>
    </submittedName>
</protein>
<dbReference type="PANTHER" id="PTHR48050:SF13">
    <property type="entry name" value="STEROL 3-BETA-GLUCOSYLTRANSFERASE UGT80A2"/>
    <property type="match status" value="1"/>
</dbReference>
<dbReference type="PANTHER" id="PTHR48050">
    <property type="entry name" value="STEROL 3-BETA-GLUCOSYLTRANSFERASE"/>
    <property type="match status" value="1"/>
</dbReference>
<dbReference type="RefSeq" id="WP_161101235.1">
    <property type="nucleotide sequence ID" value="NZ_JBHLYI010000002.1"/>
</dbReference>
<reference evidence="6 7" key="1">
    <citation type="submission" date="2019-12" db="EMBL/GenBank/DDBJ databases">
        <title>Nocardia macrotermitis sp. nov. and Nocardia aurantia sp. nov., isolated from the gut of the fungus growing-termite Macrotermes natalensis.</title>
        <authorList>
            <person name="Christine B."/>
            <person name="Rene B."/>
        </authorList>
    </citation>
    <scope>NUCLEOTIDE SEQUENCE [LARGE SCALE GENOMIC DNA]</scope>
    <source>
        <strain evidence="6 7">DSM 102126</strain>
    </source>
</reference>
<comment type="similarity">
    <text evidence="1">Belongs to the glycosyltransferase 28 family.</text>
</comment>
<dbReference type="Gene3D" id="3.40.50.2000">
    <property type="entry name" value="Glycogen Phosphorylase B"/>
    <property type="match status" value="2"/>
</dbReference>
<proteinExistence type="inferred from homology"/>
<name>A0A6I4W0I7_9ACTN</name>
<dbReference type="InterPro" id="IPR010610">
    <property type="entry name" value="EryCIII-like_C"/>
</dbReference>
<keyword evidence="3" id="KW-0808">Transferase</keyword>
<dbReference type="Proteomes" id="UP000431901">
    <property type="component" value="Unassembled WGS sequence"/>
</dbReference>
<accession>A0A6I4W0I7</accession>
<evidence type="ECO:0000313" key="7">
    <source>
        <dbReference type="Proteomes" id="UP000431901"/>
    </source>
</evidence>
<dbReference type="GO" id="GO:0017000">
    <property type="term" value="P:antibiotic biosynthetic process"/>
    <property type="evidence" value="ECO:0007669"/>
    <property type="project" value="UniProtKB-ARBA"/>
</dbReference>
<gene>
    <name evidence="6" type="ORF">GQ466_03135</name>
</gene>
<evidence type="ECO:0000259" key="5">
    <source>
        <dbReference type="Pfam" id="PF21036"/>
    </source>
</evidence>
<dbReference type="Pfam" id="PF21036">
    <property type="entry name" value="EryCIII-like_N"/>
    <property type="match status" value="1"/>
</dbReference>
<evidence type="ECO:0000256" key="3">
    <source>
        <dbReference type="ARBA" id="ARBA00022679"/>
    </source>
</evidence>
<sequence length="376" mass="39108">MKILFSSAGSPATVFAIAPLATAVRNAGHEVFVSANADMVPAITGVGLPAISVTSRPLKDFVTKDRAGDPVPRPQDPTEELQFVGRWFGRLAAESLEPLRELSRHWRPDVVVGGSMSYVAGLLAASLGVPYVRQTIDTTETTGIDPGAAAELAPELADLGLSGLPDPDLLVDICPPSLRPPGAPAARPMRWTPGNRQSLLEPWMYTRGERKRVCVTMGSRVLLTHNVDFLAELAAAVGALDVEVVVAAPDQAAERLRDVTGVRAGWVPLDVVARTCDLIVHHGGGVTSMTAMHAGVPQLILPDSAYSAVPARRIADLGAGLTVRLGEDTSDVITTACKEILSDPAFGRNAAAIAAEIAALPGPAAVAAEIGTLGAG</sequence>
<dbReference type="InterPro" id="IPR050426">
    <property type="entry name" value="Glycosyltransferase_28"/>
</dbReference>
<dbReference type="GO" id="GO:0008194">
    <property type="term" value="F:UDP-glycosyltransferase activity"/>
    <property type="evidence" value="ECO:0007669"/>
    <property type="project" value="InterPro"/>
</dbReference>
<feature type="domain" description="Erythromycin biosynthesis protein CIII-like C-terminal" evidence="4">
    <location>
        <begin position="233"/>
        <end position="370"/>
    </location>
</feature>
<dbReference type="OrthoDB" id="5488434at2"/>
<dbReference type="InterPro" id="IPR048284">
    <property type="entry name" value="EryCIII-like_N"/>
</dbReference>
<comment type="caution">
    <text evidence="6">The sequence shown here is derived from an EMBL/GenBank/DDBJ whole genome shotgun (WGS) entry which is preliminary data.</text>
</comment>